<reference evidence="3" key="3">
    <citation type="submission" date="2023-06" db="EMBL/GenBank/DDBJ databases">
        <authorList>
            <person name="Sun Q."/>
            <person name="Zhou Y."/>
        </authorList>
    </citation>
    <scope>NUCLEOTIDE SEQUENCE</scope>
    <source>
        <strain evidence="3">CGMCC 1.10859</strain>
    </source>
</reference>
<proteinExistence type="predicted"/>
<keyword evidence="2" id="KW-0732">Signal</keyword>
<dbReference type="EMBL" id="BNAB01000001">
    <property type="protein sequence ID" value="GHD99138.1"/>
    <property type="molecule type" value="Genomic_DNA"/>
</dbReference>
<evidence type="ECO:0008006" key="7">
    <source>
        <dbReference type="Google" id="ProtNLM"/>
    </source>
</evidence>
<dbReference type="EMBL" id="FNOB01000001">
    <property type="protein sequence ID" value="SDW00136.1"/>
    <property type="molecule type" value="Genomic_DNA"/>
</dbReference>
<dbReference type="AlphaFoldDB" id="A0AAN4UP02"/>
<feature type="region of interest" description="Disordered" evidence="1">
    <location>
        <begin position="180"/>
        <end position="229"/>
    </location>
</feature>
<protein>
    <recommendedName>
        <fullName evidence="7">Lipoprotein</fullName>
    </recommendedName>
</protein>
<comment type="caution">
    <text evidence="3">The sequence shown here is derived from an EMBL/GenBank/DDBJ whole genome shotgun (WGS) entry which is preliminary data.</text>
</comment>
<feature type="signal peptide" evidence="2">
    <location>
        <begin position="1"/>
        <end position="21"/>
    </location>
</feature>
<dbReference type="PROSITE" id="PS51257">
    <property type="entry name" value="PROKAR_LIPOPROTEIN"/>
    <property type="match status" value="1"/>
</dbReference>
<evidence type="ECO:0000256" key="2">
    <source>
        <dbReference type="SAM" id="SignalP"/>
    </source>
</evidence>
<feature type="chain" id="PRO_5042941502" description="Lipoprotein" evidence="2">
    <location>
        <begin position="22"/>
        <end position="229"/>
    </location>
</feature>
<dbReference type="Proteomes" id="UP000199541">
    <property type="component" value="Unassembled WGS sequence"/>
</dbReference>
<evidence type="ECO:0000313" key="3">
    <source>
        <dbReference type="EMBL" id="GHD99138.1"/>
    </source>
</evidence>
<dbReference type="RefSeq" id="WP_244520919.1">
    <property type="nucleotide sequence ID" value="NZ_BNAB01000001.1"/>
</dbReference>
<name>A0AAN4UP02_9RHOB</name>
<keyword evidence="5" id="KW-1185">Reference proteome</keyword>
<reference evidence="4 5" key="2">
    <citation type="submission" date="2016-10" db="EMBL/GenBank/DDBJ databases">
        <authorList>
            <person name="Varghese N."/>
            <person name="Submissions S."/>
        </authorList>
    </citation>
    <scope>NUCLEOTIDE SEQUENCE [LARGE SCALE GENOMIC DNA]</scope>
    <source>
        <strain evidence="4 5">DSM 24802</strain>
    </source>
</reference>
<accession>A0AAN4UP02</accession>
<evidence type="ECO:0000256" key="1">
    <source>
        <dbReference type="SAM" id="MobiDB-lite"/>
    </source>
</evidence>
<reference evidence="3" key="1">
    <citation type="journal article" date="2014" name="Int. J. Syst. Evol. Microbiol.">
        <title>Complete genome sequence of Corynebacterium casei LMG S-19264T (=DSM 44701T), isolated from a smear-ripened cheese.</title>
        <authorList>
            <consortium name="US DOE Joint Genome Institute (JGI-PGF)"/>
            <person name="Walter F."/>
            <person name="Albersmeier A."/>
            <person name="Kalinowski J."/>
            <person name="Ruckert C."/>
        </authorList>
    </citation>
    <scope>NUCLEOTIDE SEQUENCE</scope>
    <source>
        <strain evidence="3">CGMCC 1.10859</strain>
    </source>
</reference>
<evidence type="ECO:0000313" key="4">
    <source>
        <dbReference type="EMBL" id="SDW00136.1"/>
    </source>
</evidence>
<gene>
    <name evidence="3" type="ORF">GCM10008024_05460</name>
    <name evidence="4" type="ORF">SAMN05444006_1012</name>
</gene>
<evidence type="ECO:0000313" key="6">
    <source>
        <dbReference type="Proteomes" id="UP000634647"/>
    </source>
</evidence>
<evidence type="ECO:0000313" key="5">
    <source>
        <dbReference type="Proteomes" id="UP000199541"/>
    </source>
</evidence>
<sequence length="229" mass="24343">MTQALRAFAALLIVSMLSACAGKGDLDKPPPPLGQFKLGLNIVIAKGAQKSPISRKATAEEWETALKKAMQARFGRYHGDRFYDFGIKVDGYALAPPGIPIVLSPKSVLVITANVWDDPTQTELNAKGKQIVVFEGLSPATVIGSGLVQTKQEQMDRLAYNAAKKIEEWLLKHPEWFPAEGAGVPENPDGTPGTKPATPRANAATADPEAPKPDLPVRGKATPKAGAAN</sequence>
<dbReference type="Proteomes" id="UP000634647">
    <property type="component" value="Unassembled WGS sequence"/>
</dbReference>
<organism evidence="3 6">
    <name type="scientific">Allgaiera indica</name>
    <dbReference type="NCBI Taxonomy" id="765699"/>
    <lineage>
        <taxon>Bacteria</taxon>
        <taxon>Pseudomonadati</taxon>
        <taxon>Pseudomonadota</taxon>
        <taxon>Alphaproteobacteria</taxon>
        <taxon>Rhodobacterales</taxon>
        <taxon>Paracoccaceae</taxon>
        <taxon>Allgaiera</taxon>
    </lineage>
</organism>